<dbReference type="PANTHER" id="PTHR38037">
    <property type="entry name" value="ZN_PROTEASE DOMAIN-CONTAINING PROTEIN"/>
    <property type="match status" value="1"/>
</dbReference>
<feature type="compositionally biased region" description="Low complexity" evidence="1">
    <location>
        <begin position="259"/>
        <end position="279"/>
    </location>
</feature>
<comment type="caution">
    <text evidence="3">The sequence shown here is derived from an EMBL/GenBank/DDBJ whole genome shotgun (WGS) entry which is preliminary data.</text>
</comment>
<evidence type="ECO:0000259" key="2">
    <source>
        <dbReference type="Pfam" id="PF05618"/>
    </source>
</evidence>
<dbReference type="Gene3D" id="2.40.70.10">
    <property type="entry name" value="Acid Proteases"/>
    <property type="match status" value="1"/>
</dbReference>
<reference evidence="3 4" key="1">
    <citation type="submission" date="2020-08" db="EMBL/GenBank/DDBJ databases">
        <title>Genomic Encyclopedia of Type Strains, Phase III (KMG-III): the genomes of soil and plant-associated and newly described type strains.</title>
        <authorList>
            <person name="Whitman W."/>
        </authorList>
    </citation>
    <scope>NUCLEOTIDE SEQUENCE [LARGE SCALE GENOMIC DNA]</scope>
    <source>
        <strain evidence="3 4">CECT 5995</strain>
    </source>
</reference>
<feature type="region of interest" description="Disordered" evidence="1">
    <location>
        <begin position="256"/>
        <end position="279"/>
    </location>
</feature>
<proteinExistence type="predicted"/>
<dbReference type="SUPFAM" id="SSF50630">
    <property type="entry name" value="Acid proteases"/>
    <property type="match status" value="1"/>
</dbReference>
<organism evidence="3 4">
    <name type="scientific">Halomonas organivorans</name>
    <dbReference type="NCBI Taxonomy" id="257772"/>
    <lineage>
        <taxon>Bacteria</taxon>
        <taxon>Pseudomonadati</taxon>
        <taxon>Pseudomonadota</taxon>
        <taxon>Gammaproteobacteria</taxon>
        <taxon>Oceanospirillales</taxon>
        <taxon>Halomonadaceae</taxon>
        <taxon>Halomonas</taxon>
    </lineage>
</organism>
<keyword evidence="4" id="KW-1185">Reference proteome</keyword>
<feature type="domain" description="Retropepsin-like aspartic endopeptidase" evidence="2">
    <location>
        <begin position="118"/>
        <end position="255"/>
    </location>
</feature>
<dbReference type="EMBL" id="JACHXM010000006">
    <property type="protein sequence ID" value="MBB3140912.1"/>
    <property type="molecule type" value="Genomic_DNA"/>
</dbReference>
<dbReference type="RefSeq" id="WP_183387297.1">
    <property type="nucleotide sequence ID" value="NZ_JACHXM010000006.1"/>
</dbReference>
<sequence>MPIRPSLILPLAVLLSLGGCGLVPMHREEPPEPLTPQAFETRIDRLETQLEARCDARDQALMRQRDEQLGLRADVREVGHLLREVRRDLSGLRDDTPQEPVTRECPAADERLDNKTLVGRNEWIGLPKVGTYLEARVDSGANTSSLSATEITSFERDGEDWVRFKLGLNDEDAVVEAVRDDWIEAPVERRVKVVQAAGEESRPVIRLLMTLGPLREAVEFTLNDRTHLDYPVLLGRRFLMDIAIVDVARRHVYDRPEYPSSSAAEADAAPETQDDATAP</sequence>
<protein>
    <recommendedName>
        <fullName evidence="2">Retropepsin-like aspartic endopeptidase domain-containing protein</fullName>
    </recommendedName>
</protein>
<dbReference type="PANTHER" id="PTHR38037:SF2">
    <property type="entry name" value="ATP-DEPENDENT ZINC PROTEASE DOMAIN-CONTAINING PROTEIN-RELATED"/>
    <property type="match status" value="1"/>
</dbReference>
<evidence type="ECO:0000256" key="1">
    <source>
        <dbReference type="SAM" id="MobiDB-lite"/>
    </source>
</evidence>
<dbReference type="Proteomes" id="UP000525987">
    <property type="component" value="Unassembled WGS sequence"/>
</dbReference>
<evidence type="ECO:0000313" key="3">
    <source>
        <dbReference type="EMBL" id="MBB3140912.1"/>
    </source>
</evidence>
<accession>A0A7W5G5H1</accession>
<evidence type="ECO:0000313" key="4">
    <source>
        <dbReference type="Proteomes" id="UP000525987"/>
    </source>
</evidence>
<gene>
    <name evidence="3" type="ORF">FHR96_001781</name>
</gene>
<dbReference type="InterPro" id="IPR008503">
    <property type="entry name" value="Asp_endopeptidase"/>
</dbReference>
<dbReference type="Pfam" id="PF05618">
    <property type="entry name" value="Zn_protease"/>
    <property type="match status" value="1"/>
</dbReference>
<dbReference type="InterPro" id="IPR021109">
    <property type="entry name" value="Peptidase_aspartic_dom_sf"/>
</dbReference>
<name>A0A7W5G5H1_9GAMM</name>
<dbReference type="AlphaFoldDB" id="A0A7W5G5H1"/>
<dbReference type="PROSITE" id="PS51257">
    <property type="entry name" value="PROKAR_LIPOPROTEIN"/>
    <property type="match status" value="1"/>
</dbReference>